<dbReference type="EMBL" id="BAFB01000206">
    <property type="protein sequence ID" value="GAB36288.1"/>
    <property type="molecule type" value="Genomic_DNA"/>
</dbReference>
<proteinExistence type="predicted"/>
<feature type="compositionally biased region" description="Pro residues" evidence="1">
    <location>
        <begin position="449"/>
        <end position="458"/>
    </location>
</feature>
<gene>
    <name evidence="2" type="ORF">GOOTI_206_00210</name>
</gene>
<dbReference type="AlphaFoldDB" id="H5TS30"/>
<name>H5TS30_GORO1</name>
<protein>
    <submittedName>
        <fullName evidence="2">Uncharacterized protein</fullName>
    </submittedName>
</protein>
<evidence type="ECO:0000313" key="2">
    <source>
        <dbReference type="EMBL" id="GAB36288.1"/>
    </source>
</evidence>
<evidence type="ECO:0000256" key="1">
    <source>
        <dbReference type="SAM" id="MobiDB-lite"/>
    </source>
</evidence>
<evidence type="ECO:0000313" key="3">
    <source>
        <dbReference type="Proteomes" id="UP000005038"/>
    </source>
</evidence>
<dbReference type="RefSeq" id="WP_007240470.1">
    <property type="nucleotide sequence ID" value="NZ_BAFB01000206.1"/>
</dbReference>
<comment type="caution">
    <text evidence="2">The sequence shown here is derived from an EMBL/GenBank/DDBJ whole genome shotgun (WGS) entry which is preliminary data.</text>
</comment>
<dbReference type="OrthoDB" id="9847695at2"/>
<feature type="region of interest" description="Disordered" evidence="1">
    <location>
        <begin position="428"/>
        <end position="496"/>
    </location>
</feature>
<dbReference type="STRING" id="1108044.GOOTI_206_00210"/>
<reference evidence="2" key="1">
    <citation type="submission" date="2012-02" db="EMBL/GenBank/DDBJ databases">
        <title>Whole genome shotgun sequence of Gordonia otitidis NBRC 100426.</title>
        <authorList>
            <person name="Yoshida I."/>
            <person name="Hosoyama A."/>
            <person name="Tsuchikane K."/>
            <person name="Katsumata H."/>
            <person name="Yamazaki S."/>
            <person name="Fujita N."/>
        </authorList>
    </citation>
    <scope>NUCLEOTIDE SEQUENCE [LARGE SCALE GENOMIC DNA]</scope>
    <source>
        <strain evidence="2">NBRC 100426</strain>
    </source>
</reference>
<feature type="compositionally biased region" description="Polar residues" evidence="1">
    <location>
        <begin position="459"/>
        <end position="475"/>
    </location>
</feature>
<keyword evidence="3" id="KW-1185">Reference proteome</keyword>
<sequence>MSDTEFERQTTGGSFVAYEAQPSRNVVTIKVGESVEQVRVYPEVFVQEHPFIKVKELNESDDGKNISVSFDPASVPVGEGKSPLRRPINANVAAGGRMAQALRWALDHDAALYVGIEYRRKWKNLSGQVIPYDTPILELRGFNADTGESTDAAQGTSRQNISKIVAVAGIVDDPRITISDEAKSNPLLWHHFRSNRIGKTPPPEWVRATREDGSPAGAAIPREQWRDLTGTSSAPSIDLDALAVAVVARMNASGDARSDGQPVRPPLQAAKSAEGRRWDLYNSDGRVNPGSWAVSGALRLRDTALTVLETVNYLEVDAANAEGREPNLLSREAITGTATAMMGALVGVVDQVQMRITGRAHANRIDGSHTTASKVVHQVATRDLPLTRAVLDDDAAKAQWLNSVRDLAGEIAHAAVALTESYATATADPVPAGDASGRAHQQAAKQNPPEVPSGPPTSAPTQQNRPANSAVTQPHTPDFSVSDGDDTQTAQRAPVASVREQNAALLQPLLAAANLAPRDVMPLIREHFQVNRLDDVATQNLESTVATWSQNLPRFRQTAEAAYRRDQATTKAAG</sequence>
<accession>H5TS30</accession>
<organism evidence="2 3">
    <name type="scientific">Gordonia otitidis (strain DSM 44809 / CCUG 52243 / JCM 12355 / NBRC 100426 / IFM 10032)</name>
    <dbReference type="NCBI Taxonomy" id="1108044"/>
    <lineage>
        <taxon>Bacteria</taxon>
        <taxon>Bacillati</taxon>
        <taxon>Actinomycetota</taxon>
        <taxon>Actinomycetes</taxon>
        <taxon>Mycobacteriales</taxon>
        <taxon>Gordoniaceae</taxon>
        <taxon>Gordonia</taxon>
    </lineage>
</organism>
<dbReference type="Proteomes" id="UP000005038">
    <property type="component" value="Unassembled WGS sequence"/>
</dbReference>